<evidence type="ECO:0000256" key="3">
    <source>
        <dbReference type="ARBA" id="ARBA00022723"/>
    </source>
</evidence>
<dbReference type="Gene3D" id="2.60.210.10">
    <property type="entry name" value="Apoptosis, Tumor Necrosis Factor Receptor Associated Protein 2, Chain A"/>
    <property type="match status" value="1"/>
</dbReference>
<dbReference type="GO" id="GO:0005737">
    <property type="term" value="C:cytoplasm"/>
    <property type="evidence" value="ECO:0007669"/>
    <property type="project" value="UniProtKB-SubCell"/>
</dbReference>
<dbReference type="GO" id="GO:0043122">
    <property type="term" value="P:regulation of canonical NF-kappaB signal transduction"/>
    <property type="evidence" value="ECO:0007669"/>
    <property type="project" value="TreeGrafter"/>
</dbReference>
<dbReference type="AlphaFoldDB" id="A0A815VZG1"/>
<dbReference type="Proteomes" id="UP000663828">
    <property type="component" value="Unassembled WGS sequence"/>
</dbReference>
<evidence type="ECO:0000256" key="7">
    <source>
        <dbReference type="SAM" id="MobiDB-lite"/>
    </source>
</evidence>
<dbReference type="InterPro" id="IPR013083">
    <property type="entry name" value="Znf_RING/FYVE/PHD"/>
</dbReference>
<feature type="region of interest" description="Disordered" evidence="7">
    <location>
        <begin position="149"/>
        <end position="171"/>
    </location>
</feature>
<evidence type="ECO:0000256" key="5">
    <source>
        <dbReference type="ARBA" id="ARBA00022833"/>
    </source>
</evidence>
<gene>
    <name evidence="10" type="ORF">XAT740_LOCUS42209</name>
</gene>
<feature type="domain" description="RING-type" evidence="8">
    <location>
        <begin position="183"/>
        <end position="217"/>
    </location>
</feature>
<keyword evidence="4 6" id="KW-0863">Zinc-finger</keyword>
<feature type="domain" description="MATH" evidence="9">
    <location>
        <begin position="370"/>
        <end position="517"/>
    </location>
</feature>
<evidence type="ECO:0000259" key="8">
    <source>
        <dbReference type="PROSITE" id="PS50089"/>
    </source>
</evidence>
<dbReference type="InterPro" id="IPR001841">
    <property type="entry name" value="Znf_RING"/>
</dbReference>
<dbReference type="SUPFAM" id="SSF49599">
    <property type="entry name" value="TRAF domain-like"/>
    <property type="match status" value="1"/>
</dbReference>
<dbReference type="InterPro" id="IPR017907">
    <property type="entry name" value="Znf_RING_CS"/>
</dbReference>
<dbReference type="Pfam" id="PF21355">
    <property type="entry name" value="TRAF-mep_MATH"/>
    <property type="match status" value="1"/>
</dbReference>
<evidence type="ECO:0000256" key="4">
    <source>
        <dbReference type="ARBA" id="ARBA00022771"/>
    </source>
</evidence>
<evidence type="ECO:0000313" key="11">
    <source>
        <dbReference type="Proteomes" id="UP000663828"/>
    </source>
</evidence>
<dbReference type="InterPro" id="IPR008974">
    <property type="entry name" value="TRAF-like"/>
</dbReference>
<keyword evidence="11" id="KW-1185">Reference proteome</keyword>
<organism evidence="10 11">
    <name type="scientific">Adineta ricciae</name>
    <name type="common">Rotifer</name>
    <dbReference type="NCBI Taxonomy" id="249248"/>
    <lineage>
        <taxon>Eukaryota</taxon>
        <taxon>Metazoa</taxon>
        <taxon>Spiralia</taxon>
        <taxon>Gnathifera</taxon>
        <taxon>Rotifera</taxon>
        <taxon>Eurotatoria</taxon>
        <taxon>Bdelloidea</taxon>
        <taxon>Adinetida</taxon>
        <taxon>Adinetidae</taxon>
        <taxon>Adineta</taxon>
    </lineage>
</organism>
<dbReference type="PROSITE" id="PS00518">
    <property type="entry name" value="ZF_RING_1"/>
    <property type="match status" value="1"/>
</dbReference>
<dbReference type="PROSITE" id="PS50089">
    <property type="entry name" value="ZF_RING_2"/>
    <property type="match status" value="1"/>
</dbReference>
<dbReference type="SUPFAM" id="SSF57850">
    <property type="entry name" value="RING/U-box"/>
    <property type="match status" value="1"/>
</dbReference>
<dbReference type="PANTHER" id="PTHR10131:SF157">
    <property type="entry name" value="RECEPTOR-ASSOCIATED FACTOR, PUTATIVE-RELATED"/>
    <property type="match status" value="1"/>
</dbReference>
<sequence>MTTSTSHGEVNKVLVYCPRSTAQRASAGNIIWFLQLANLIRYVYEECTKTDTFDIHLPDEYFDRLVQNGICCLSQVRCIHLYYDGTRRLTDRQVPSEAILDKLKFHHDRDLERHLTNAQTSLAVDPSRSIDRRLVHDVTAATMERIGAKQRPDTPDRDFPTAKRVPGASRRADTANVDEGSICAYCNLNFQELRPLVCGHHFCKLCVNSQSRCLICSAAPARQEARSNQTCLSQTGAVPKTSFTDQQTAPLNLSRNQLDRNRTIASIYNNVLSQMIIDRLSSNPILTSNVRLLNTHNIVKRKYELIQLQQEISRLYNLIECKRAQSTALLASMQMSYGTIIKLISAQDKLAQEISSIKKALENRYSISVDGSYVWKITDWNEKRRNALANGQESISSPLFCSSTTGYKMCLKLHFNTEISPRGANMSLYLVLIQGEYDAILHWPFKYRVTFSVFDGTSFENASSKSVWPNVKSNGSQRPSTNSNVVCGVENFLSLHLLEQNGNQYVRDDTMFIKVFVDFITEPPRAVSYTACSTAMQPDDGNYTDSDDFNMDILIPIDNIQQ</sequence>
<keyword evidence="3" id="KW-0479">Metal-binding</keyword>
<dbReference type="PANTHER" id="PTHR10131">
    <property type="entry name" value="TNF RECEPTOR ASSOCIATED FACTOR"/>
    <property type="match status" value="1"/>
</dbReference>
<evidence type="ECO:0000256" key="6">
    <source>
        <dbReference type="PROSITE-ProRule" id="PRU00175"/>
    </source>
</evidence>
<keyword evidence="5" id="KW-0862">Zinc</keyword>
<evidence type="ECO:0000259" key="9">
    <source>
        <dbReference type="PROSITE" id="PS50144"/>
    </source>
</evidence>
<reference evidence="10" key="1">
    <citation type="submission" date="2021-02" db="EMBL/GenBank/DDBJ databases">
        <authorList>
            <person name="Nowell W R."/>
        </authorList>
    </citation>
    <scope>NUCLEOTIDE SEQUENCE</scope>
</reference>
<dbReference type="PROSITE" id="PS50144">
    <property type="entry name" value="MATH"/>
    <property type="match status" value="1"/>
</dbReference>
<comment type="subcellular location">
    <subcellularLocation>
        <location evidence="1">Cytoplasm</location>
    </subcellularLocation>
</comment>
<feature type="compositionally biased region" description="Basic and acidic residues" evidence="7">
    <location>
        <begin position="149"/>
        <end position="161"/>
    </location>
</feature>
<protein>
    <submittedName>
        <fullName evidence="10">Uncharacterized protein</fullName>
    </submittedName>
</protein>
<accession>A0A815VZG1</accession>
<dbReference type="Gene3D" id="3.30.40.10">
    <property type="entry name" value="Zinc/RING finger domain, C3HC4 (zinc finger)"/>
    <property type="match status" value="1"/>
</dbReference>
<comment type="caution">
    <text evidence="10">The sequence shown here is derived from an EMBL/GenBank/DDBJ whole genome shotgun (WGS) entry which is preliminary data.</text>
</comment>
<dbReference type="GO" id="GO:0008270">
    <property type="term" value="F:zinc ion binding"/>
    <property type="evidence" value="ECO:0007669"/>
    <property type="project" value="UniProtKB-KW"/>
</dbReference>
<keyword evidence="2" id="KW-0963">Cytoplasm</keyword>
<dbReference type="EMBL" id="CAJNOR010005034">
    <property type="protein sequence ID" value="CAF1541418.1"/>
    <property type="molecule type" value="Genomic_DNA"/>
</dbReference>
<evidence type="ECO:0000256" key="2">
    <source>
        <dbReference type="ARBA" id="ARBA00022490"/>
    </source>
</evidence>
<name>A0A815VZG1_ADIRI</name>
<dbReference type="InterPro" id="IPR049342">
    <property type="entry name" value="TRAF1-6_MATH_dom"/>
</dbReference>
<dbReference type="InterPro" id="IPR002083">
    <property type="entry name" value="MATH/TRAF_dom"/>
</dbReference>
<evidence type="ECO:0000256" key="1">
    <source>
        <dbReference type="ARBA" id="ARBA00004496"/>
    </source>
</evidence>
<evidence type="ECO:0000313" key="10">
    <source>
        <dbReference type="EMBL" id="CAF1541418.1"/>
    </source>
</evidence>
<proteinExistence type="predicted"/>